<comment type="caution">
    <text evidence="1">The sequence shown here is derived from an EMBL/GenBank/DDBJ whole genome shotgun (WGS) entry which is preliminary data.</text>
</comment>
<dbReference type="AlphaFoldDB" id="A0A9W7TQM3"/>
<dbReference type="Proteomes" id="UP001059041">
    <property type="component" value="Linkage Group LG14"/>
</dbReference>
<keyword evidence="2" id="KW-1185">Reference proteome</keyword>
<accession>A0A9W7TQM3</accession>
<reference evidence="1" key="1">
    <citation type="submission" date="2021-02" db="EMBL/GenBank/DDBJ databases">
        <title>Comparative genomics reveals that relaxation of natural selection precedes convergent phenotypic evolution of cavefish.</title>
        <authorList>
            <person name="Peng Z."/>
        </authorList>
    </citation>
    <scope>NUCLEOTIDE SEQUENCE</scope>
    <source>
        <tissue evidence="1">Muscle</tissue>
    </source>
</reference>
<gene>
    <name evidence="1" type="ORF">IRJ41_024730</name>
</gene>
<name>A0A9W7TQM3_TRIRA</name>
<protein>
    <submittedName>
        <fullName evidence="1">Uncharacterized protein</fullName>
    </submittedName>
</protein>
<sequence>MTARRKSFRLKLRRSLSEQLRESTSKAWDLLWKSVRERRLAGFFVYLGT</sequence>
<organism evidence="1 2">
    <name type="scientific">Triplophysa rosa</name>
    <name type="common">Cave loach</name>
    <dbReference type="NCBI Taxonomy" id="992332"/>
    <lineage>
        <taxon>Eukaryota</taxon>
        <taxon>Metazoa</taxon>
        <taxon>Chordata</taxon>
        <taxon>Craniata</taxon>
        <taxon>Vertebrata</taxon>
        <taxon>Euteleostomi</taxon>
        <taxon>Actinopterygii</taxon>
        <taxon>Neopterygii</taxon>
        <taxon>Teleostei</taxon>
        <taxon>Ostariophysi</taxon>
        <taxon>Cypriniformes</taxon>
        <taxon>Nemacheilidae</taxon>
        <taxon>Triplophysa</taxon>
    </lineage>
</organism>
<dbReference type="EMBL" id="JAFHDT010000014">
    <property type="protein sequence ID" value="KAI7801104.1"/>
    <property type="molecule type" value="Genomic_DNA"/>
</dbReference>
<evidence type="ECO:0000313" key="2">
    <source>
        <dbReference type="Proteomes" id="UP001059041"/>
    </source>
</evidence>
<proteinExistence type="predicted"/>
<evidence type="ECO:0000313" key="1">
    <source>
        <dbReference type="EMBL" id="KAI7801104.1"/>
    </source>
</evidence>